<gene>
    <name evidence="1" type="ORF">F4821DRAFT_222785</name>
</gene>
<comment type="caution">
    <text evidence="1">The sequence shown here is derived from an EMBL/GenBank/DDBJ whole genome shotgun (WGS) entry which is preliminary data.</text>
</comment>
<reference evidence="1 2" key="1">
    <citation type="journal article" date="2022" name="New Phytol.">
        <title>Ecological generalism drives hyperdiversity of secondary metabolite gene clusters in xylarialean endophytes.</title>
        <authorList>
            <person name="Franco M.E.E."/>
            <person name="Wisecaver J.H."/>
            <person name="Arnold A.E."/>
            <person name="Ju Y.M."/>
            <person name="Slot J.C."/>
            <person name="Ahrendt S."/>
            <person name="Moore L.P."/>
            <person name="Eastman K.E."/>
            <person name="Scott K."/>
            <person name="Konkel Z."/>
            <person name="Mondo S.J."/>
            <person name="Kuo A."/>
            <person name="Hayes R.D."/>
            <person name="Haridas S."/>
            <person name="Andreopoulos B."/>
            <person name="Riley R."/>
            <person name="LaButti K."/>
            <person name="Pangilinan J."/>
            <person name="Lipzen A."/>
            <person name="Amirebrahimi M."/>
            <person name="Yan J."/>
            <person name="Adam C."/>
            <person name="Keymanesh K."/>
            <person name="Ng V."/>
            <person name="Louie K."/>
            <person name="Northen T."/>
            <person name="Drula E."/>
            <person name="Henrissat B."/>
            <person name="Hsieh H.M."/>
            <person name="Youens-Clark K."/>
            <person name="Lutzoni F."/>
            <person name="Miadlikowska J."/>
            <person name="Eastwood D.C."/>
            <person name="Hamelin R.C."/>
            <person name="Grigoriev I.V."/>
            <person name="U'Ren J.M."/>
        </authorList>
    </citation>
    <scope>NUCLEOTIDE SEQUENCE [LARGE SCALE GENOMIC DNA]</scope>
    <source>
        <strain evidence="1 2">ER1909</strain>
    </source>
</reference>
<proteinExistence type="predicted"/>
<protein>
    <submittedName>
        <fullName evidence="1">Uncharacterized protein</fullName>
    </submittedName>
</protein>
<dbReference type="Proteomes" id="UP001497680">
    <property type="component" value="Unassembled WGS sequence"/>
</dbReference>
<name>A0ACC0DL86_9PEZI</name>
<organism evidence="1 2">
    <name type="scientific">Hypoxylon rubiginosum</name>
    <dbReference type="NCBI Taxonomy" id="110542"/>
    <lineage>
        <taxon>Eukaryota</taxon>
        <taxon>Fungi</taxon>
        <taxon>Dikarya</taxon>
        <taxon>Ascomycota</taxon>
        <taxon>Pezizomycotina</taxon>
        <taxon>Sordariomycetes</taxon>
        <taxon>Xylariomycetidae</taxon>
        <taxon>Xylariales</taxon>
        <taxon>Hypoxylaceae</taxon>
        <taxon>Hypoxylon</taxon>
    </lineage>
</organism>
<dbReference type="EMBL" id="MU394281">
    <property type="protein sequence ID" value="KAI6093363.1"/>
    <property type="molecule type" value="Genomic_DNA"/>
</dbReference>
<sequence>MDATKLPTNNPFGPSRPSNNNSNMKDEWEDWEDSDDEGMVVVNDKNGLLIDLMGETEKSAKSTNTQSTSRNTSRYSVQRPVRVKSRGRQKAQNAKVGIKLVTDMSTFRRPVKFVDPIALHALEGEPTSASIGSFSWLKKKPGNAFGGKPMNKHLLDPSPSDLSPAARPIVIGISLPSDNLSEHQVSPQTAGIETPTDLHRFPPTTNQRNPAAPTPQHLRSVWSPDTEASQSPYPNSRAASSVYSQPSMYGGPVIDTDVPPVPALPSTLQPKQKQTTFSIENIDDDDDVGTPCTLFEEDGSPIMTRKSLKPKAAVVSPESASSRSHGWWDHVTTPFLQQSANPFKQQPQETGSSASPQQWNPFKKQTQETGFNASQSAAVPREWSAGVDEKGSASQSNPSNEPVKMASGHLQTPEVPQEWWKGTDEKRAPTPEHPILAISTPAAPQQQYITQSVGPSSRSASLGRRETQETQSDKARILLEENHRPSEEPPPYSPPKPVNAKPVNVVKYGVILPPTQLMVNTARVPSPGPVTPGLPGTMTTQGAINMAEIPLTPTGPRPAPAAVLPDRAPGTFITGDHFYEARGQNHRTERQRRRHEKEEAVARKVGGFWRGRGCMPKDGCFGRTGREGRKRRRVWLGVIGGIIAAIILAIVLAVVLTRRHPEDDQTPFSIWLNLTDFPPMPTGVLTVSGPENSEARTGCFIRTADTAWSCSLPKEEQDSAAPHAPNQPEFIFQIQYDNNTRALWKVADDNDTTSGTFLADDGFSPNPQPPSIAEMRFLGNTTDHIEGDDKAGEATPFFISVLETVNKTVGPNMLSRRQGPNNSLGTTDDGGGLNLTDILSPPALNGDGTGAAARMFPHPTQQPVRLFDRGLPTEHYGFYTYFDKTIYLTNTVNTNADDSDGGALETDATSLVTFAQTRFLVQIWTRMENSTRLLGSGSGDGGAVPWTNGTASADTPGTMPYPVTVTQDMHGGDRNKKIDYVYGVLPNQAINTTDAQLIITNRGFAGTLVNGLGDNPDLSLGGIDGGTGGCRCEWVNFQGLNKAATGR</sequence>
<evidence type="ECO:0000313" key="2">
    <source>
        <dbReference type="Proteomes" id="UP001497680"/>
    </source>
</evidence>
<accession>A0ACC0DL86</accession>
<keyword evidence="2" id="KW-1185">Reference proteome</keyword>
<evidence type="ECO:0000313" key="1">
    <source>
        <dbReference type="EMBL" id="KAI6093363.1"/>
    </source>
</evidence>